<evidence type="ECO:0008006" key="4">
    <source>
        <dbReference type="Google" id="ProtNLM"/>
    </source>
</evidence>
<dbReference type="AlphaFoldDB" id="A0A1H2VH24"/>
<feature type="transmembrane region" description="Helical" evidence="1">
    <location>
        <begin position="12"/>
        <end position="35"/>
    </location>
</feature>
<feature type="transmembrane region" description="Helical" evidence="1">
    <location>
        <begin position="56"/>
        <end position="75"/>
    </location>
</feature>
<accession>A0A1H2VH24</accession>
<organism evidence="2 3">
    <name type="scientific">Marininema mesophilum</name>
    <dbReference type="NCBI Taxonomy" id="1048340"/>
    <lineage>
        <taxon>Bacteria</taxon>
        <taxon>Bacillati</taxon>
        <taxon>Bacillota</taxon>
        <taxon>Bacilli</taxon>
        <taxon>Bacillales</taxon>
        <taxon>Thermoactinomycetaceae</taxon>
        <taxon>Marininema</taxon>
    </lineage>
</organism>
<name>A0A1H2VH24_9BACL</name>
<reference evidence="2 3" key="1">
    <citation type="submission" date="2016-10" db="EMBL/GenBank/DDBJ databases">
        <authorList>
            <person name="de Groot N.N."/>
        </authorList>
    </citation>
    <scope>NUCLEOTIDE SEQUENCE [LARGE SCALE GENOMIC DNA]</scope>
    <source>
        <strain evidence="2 3">DSM 45610</strain>
    </source>
</reference>
<dbReference type="EMBL" id="FNNQ01000005">
    <property type="protein sequence ID" value="SDW67214.1"/>
    <property type="molecule type" value="Genomic_DNA"/>
</dbReference>
<dbReference type="Proteomes" id="UP000198534">
    <property type="component" value="Unassembled WGS sequence"/>
</dbReference>
<keyword evidence="1" id="KW-0472">Membrane</keyword>
<dbReference type="RefSeq" id="WP_091738065.1">
    <property type="nucleotide sequence ID" value="NZ_FNNQ01000005.1"/>
</dbReference>
<keyword evidence="1" id="KW-1133">Transmembrane helix</keyword>
<keyword evidence="3" id="KW-1185">Reference proteome</keyword>
<feature type="transmembrane region" description="Helical" evidence="1">
    <location>
        <begin position="87"/>
        <end position="107"/>
    </location>
</feature>
<evidence type="ECO:0000313" key="3">
    <source>
        <dbReference type="Proteomes" id="UP000198534"/>
    </source>
</evidence>
<sequence length="123" mass="14535">MTWISDFFTQLVGAFARLVTAGFIVWMTFVIIIFFKELFTPGDIRVREYLYRVWRRWLLSFELTSYGGIVVALYYLFKGGEEADPLLYSLILVFAILGSWFFIRLRIRSSLRKKKRDAENPEG</sequence>
<protein>
    <recommendedName>
        <fullName evidence="4">YtpI-like protein</fullName>
    </recommendedName>
</protein>
<evidence type="ECO:0000313" key="2">
    <source>
        <dbReference type="EMBL" id="SDW67214.1"/>
    </source>
</evidence>
<keyword evidence="1" id="KW-0812">Transmembrane</keyword>
<dbReference type="STRING" id="1048340.SAMN05444487_10595"/>
<dbReference type="OrthoDB" id="2991025at2"/>
<evidence type="ECO:0000256" key="1">
    <source>
        <dbReference type="SAM" id="Phobius"/>
    </source>
</evidence>
<gene>
    <name evidence="2" type="ORF">SAMN05444487_10595</name>
</gene>
<proteinExistence type="predicted"/>